<feature type="compositionally biased region" description="Basic and acidic residues" evidence="1">
    <location>
        <begin position="458"/>
        <end position="470"/>
    </location>
</feature>
<sequence length="654" mass="71875">MTVIVLLLSGTLNLWEVATADPQRLFGPDSPIIVVPGTATWGDSSAASGPISLGGMISSNLVSVPQVGYFRGSVTYGTSNVRWVGKATPIFHSPSTRVISTSFSVVGGRPDYRIFDPYGSANGTPTVRPPVIQFPTTQTPTVQPPAVRPPVVQFPSVRPPFAIPLPTRHPAVRPPILPYPSPTLVMWNYRRRTPFPYFPTHGYPRRFNPQGVFFRALQSGSPNLHTPEQRARASTLFKDETDGRTGSTEPMTRFQGDKSEIKTQGLSFPSFNYSKVTEKNRPNSHKGNLDELTASSEEKIVIDKTFKDIRNSSVDQKDIEEAIKFSSQKTISVNERQADDENFVTDPTVSSVERSSEKNPGTTTLTVTLQDNSQKEDLPDDKIVIASIDVKPLEDGTVVAYYEDLSASPYASLPKDPVNRFSAGHDSFSNTTRKPKPQYIIVRDSKFNQSVTVLDIDREAAGSGSDDNKGMDNINRNSTIKTDDSFSKSRNHPPSNNMSNVDENGNPFSDEMSPNYELGAHLPDEDVSTVDENSNTPNQKDESSIEHKVHFPSRDVSPVDENSKSSSQKNESSDNEHMNHTPVKDVPPNDNTVEKDKDGDAEVVRGTTQKPSSFFPVDIQEDEGTSSSSSIVFTRHVKTVAFGQGILVTLLILL</sequence>
<evidence type="ECO:0000313" key="3">
    <source>
        <dbReference type="EMBL" id="KAG7171691.1"/>
    </source>
</evidence>
<dbReference type="AlphaFoldDB" id="A0A8J5T0Y6"/>
<feature type="compositionally biased region" description="Basic and acidic residues" evidence="1">
    <location>
        <begin position="539"/>
        <end position="553"/>
    </location>
</feature>
<keyword evidence="2" id="KW-0732">Signal</keyword>
<feature type="compositionally biased region" description="Polar residues" evidence="1">
    <location>
        <begin position="492"/>
        <end position="507"/>
    </location>
</feature>
<reference evidence="3" key="1">
    <citation type="journal article" date="2021" name="Sci. Adv.">
        <title>The American lobster genome reveals insights on longevity, neural, and immune adaptations.</title>
        <authorList>
            <person name="Polinski J.M."/>
            <person name="Zimin A.V."/>
            <person name="Clark K.F."/>
            <person name="Kohn A.B."/>
            <person name="Sadowski N."/>
            <person name="Timp W."/>
            <person name="Ptitsyn A."/>
            <person name="Khanna P."/>
            <person name="Romanova D.Y."/>
            <person name="Williams P."/>
            <person name="Greenwood S.J."/>
            <person name="Moroz L.L."/>
            <person name="Walt D.R."/>
            <person name="Bodnar A.G."/>
        </authorList>
    </citation>
    <scope>NUCLEOTIDE SEQUENCE</scope>
    <source>
        <strain evidence="3">GMGI-L3</strain>
    </source>
</reference>
<comment type="caution">
    <text evidence="3">The sequence shown here is derived from an EMBL/GenBank/DDBJ whole genome shotgun (WGS) entry which is preliminary data.</text>
</comment>
<name>A0A8J5T0Y6_HOMAM</name>
<protein>
    <submittedName>
        <fullName evidence="3">Uncharacterized protein</fullName>
    </submittedName>
</protein>
<organism evidence="3 4">
    <name type="scientific">Homarus americanus</name>
    <name type="common">American lobster</name>
    <dbReference type="NCBI Taxonomy" id="6706"/>
    <lineage>
        <taxon>Eukaryota</taxon>
        <taxon>Metazoa</taxon>
        <taxon>Ecdysozoa</taxon>
        <taxon>Arthropoda</taxon>
        <taxon>Crustacea</taxon>
        <taxon>Multicrustacea</taxon>
        <taxon>Malacostraca</taxon>
        <taxon>Eumalacostraca</taxon>
        <taxon>Eucarida</taxon>
        <taxon>Decapoda</taxon>
        <taxon>Pleocyemata</taxon>
        <taxon>Astacidea</taxon>
        <taxon>Nephropoidea</taxon>
        <taxon>Nephropidae</taxon>
        <taxon>Homarus</taxon>
    </lineage>
</organism>
<keyword evidence="4" id="KW-1185">Reference proteome</keyword>
<feature type="chain" id="PRO_5035271482" evidence="2">
    <location>
        <begin position="21"/>
        <end position="654"/>
    </location>
</feature>
<dbReference type="EMBL" id="JAHLQT010011989">
    <property type="protein sequence ID" value="KAG7171691.1"/>
    <property type="molecule type" value="Genomic_DNA"/>
</dbReference>
<accession>A0A8J5T0Y6</accession>
<feature type="compositionally biased region" description="Basic and acidic residues" evidence="1">
    <location>
        <begin position="571"/>
        <end position="583"/>
    </location>
</feature>
<gene>
    <name evidence="3" type="ORF">Hamer_G023112</name>
</gene>
<evidence type="ECO:0000256" key="1">
    <source>
        <dbReference type="SAM" id="MobiDB-lite"/>
    </source>
</evidence>
<proteinExistence type="predicted"/>
<evidence type="ECO:0000256" key="2">
    <source>
        <dbReference type="SAM" id="SignalP"/>
    </source>
</evidence>
<feature type="region of interest" description="Disordered" evidence="1">
    <location>
        <begin position="458"/>
        <end position="629"/>
    </location>
</feature>
<feature type="compositionally biased region" description="Basic and acidic residues" evidence="1">
    <location>
        <begin position="592"/>
        <end position="603"/>
    </location>
</feature>
<feature type="signal peptide" evidence="2">
    <location>
        <begin position="1"/>
        <end position="20"/>
    </location>
</feature>
<evidence type="ECO:0000313" key="4">
    <source>
        <dbReference type="Proteomes" id="UP000747542"/>
    </source>
</evidence>
<dbReference type="Proteomes" id="UP000747542">
    <property type="component" value="Unassembled WGS sequence"/>
</dbReference>